<comment type="caution">
    <text evidence="1">The sequence shown here is derived from an EMBL/GenBank/DDBJ whole genome shotgun (WGS) entry which is preliminary data.</text>
</comment>
<keyword evidence="2" id="KW-1185">Reference proteome</keyword>
<reference evidence="1" key="1">
    <citation type="submission" date="2022-04" db="EMBL/GenBank/DDBJ databases">
        <title>Jade perch genome.</title>
        <authorList>
            <person name="Chao B."/>
        </authorList>
    </citation>
    <scope>NUCLEOTIDE SEQUENCE</scope>
    <source>
        <strain evidence="1">CB-2022</strain>
    </source>
</reference>
<dbReference type="Proteomes" id="UP000831701">
    <property type="component" value="Chromosome 5"/>
</dbReference>
<accession>A0ACB8WYB8</accession>
<evidence type="ECO:0000313" key="2">
    <source>
        <dbReference type="Proteomes" id="UP000831701"/>
    </source>
</evidence>
<evidence type="ECO:0000313" key="1">
    <source>
        <dbReference type="EMBL" id="KAI3372726.1"/>
    </source>
</evidence>
<gene>
    <name evidence="1" type="ORF">L3Q82_023188</name>
</gene>
<proteinExistence type="predicted"/>
<protein>
    <submittedName>
        <fullName evidence="1">Uncharacterized protein</fullName>
    </submittedName>
</protein>
<name>A0ACB8WYB8_9TELE</name>
<dbReference type="EMBL" id="CM041535">
    <property type="protein sequence ID" value="KAI3372726.1"/>
    <property type="molecule type" value="Genomic_DNA"/>
</dbReference>
<sequence length="78" mass="8531">MIGSPGTQQENQEAANVFEETVTSCPQLNGKSVSQSCLMIIFFCLQGNSAEAWELIRNEIQTHLMRADLLASSLLTAN</sequence>
<organism evidence="1 2">
    <name type="scientific">Scortum barcoo</name>
    <name type="common">barcoo grunter</name>
    <dbReference type="NCBI Taxonomy" id="214431"/>
    <lineage>
        <taxon>Eukaryota</taxon>
        <taxon>Metazoa</taxon>
        <taxon>Chordata</taxon>
        <taxon>Craniata</taxon>
        <taxon>Vertebrata</taxon>
        <taxon>Euteleostomi</taxon>
        <taxon>Actinopterygii</taxon>
        <taxon>Neopterygii</taxon>
        <taxon>Teleostei</taxon>
        <taxon>Neoteleostei</taxon>
        <taxon>Acanthomorphata</taxon>
        <taxon>Eupercaria</taxon>
        <taxon>Centrarchiformes</taxon>
        <taxon>Terapontoidei</taxon>
        <taxon>Terapontidae</taxon>
        <taxon>Scortum</taxon>
    </lineage>
</organism>